<dbReference type="OrthoDB" id="9949748at2"/>
<dbReference type="STRING" id="211114.SAMN04489726_1823"/>
<dbReference type="Proteomes" id="UP000183376">
    <property type="component" value="Chromosome I"/>
</dbReference>
<reference evidence="2 3" key="1">
    <citation type="submission" date="2016-10" db="EMBL/GenBank/DDBJ databases">
        <authorList>
            <person name="de Groot N.N."/>
        </authorList>
    </citation>
    <scope>NUCLEOTIDE SEQUENCE [LARGE SCALE GENOMIC DNA]</scope>
    <source>
        <strain evidence="2 3">DSM 44149</strain>
    </source>
</reference>
<proteinExistence type="predicted"/>
<organism evidence="2 3">
    <name type="scientific">Allokutzneria albata</name>
    <name type="common">Kibdelosporangium albatum</name>
    <dbReference type="NCBI Taxonomy" id="211114"/>
    <lineage>
        <taxon>Bacteria</taxon>
        <taxon>Bacillati</taxon>
        <taxon>Actinomycetota</taxon>
        <taxon>Actinomycetes</taxon>
        <taxon>Pseudonocardiales</taxon>
        <taxon>Pseudonocardiaceae</taxon>
        <taxon>Allokutzneria</taxon>
    </lineage>
</organism>
<evidence type="ECO:0000313" key="2">
    <source>
        <dbReference type="EMBL" id="SDM47759.1"/>
    </source>
</evidence>
<sequence>MRVSLIAAAVVAAVLSSGGAAVAAESQAAGKQSLCFVVAKRDTPIRDTVTGAKVGTLKKGKSRDSACKAVEGYVNLKGDIDMVKASDVSINARV</sequence>
<feature type="signal peptide" evidence="1">
    <location>
        <begin position="1"/>
        <end position="23"/>
    </location>
</feature>
<evidence type="ECO:0000256" key="1">
    <source>
        <dbReference type="SAM" id="SignalP"/>
    </source>
</evidence>
<evidence type="ECO:0000313" key="3">
    <source>
        <dbReference type="Proteomes" id="UP000183376"/>
    </source>
</evidence>
<protein>
    <submittedName>
        <fullName evidence="2">Uncharacterized protein</fullName>
    </submittedName>
</protein>
<dbReference type="EMBL" id="LT629701">
    <property type="protein sequence ID" value="SDM47759.1"/>
    <property type="molecule type" value="Genomic_DNA"/>
</dbReference>
<feature type="chain" id="PRO_5009245521" evidence="1">
    <location>
        <begin position="24"/>
        <end position="94"/>
    </location>
</feature>
<dbReference type="RefSeq" id="WP_030431692.1">
    <property type="nucleotide sequence ID" value="NZ_JOEF01000020.1"/>
</dbReference>
<keyword evidence="1" id="KW-0732">Signal</keyword>
<dbReference type="AlphaFoldDB" id="A0A1G9TJ09"/>
<keyword evidence="3" id="KW-1185">Reference proteome</keyword>
<gene>
    <name evidence="2" type="ORF">SAMN04489726_1823</name>
</gene>
<accession>A0A1G9TJ09</accession>
<name>A0A1G9TJ09_ALLAB</name>